<gene>
    <name evidence="1" type="ORF">KV203_01415</name>
</gene>
<sequence>MIFGIDVVGIIVDGLPLLPDALFRGVPGILAGIGEWASCIGRSGLTAEVCQYMN</sequence>
<dbReference type="Proteomes" id="UP000887023">
    <property type="component" value="Chromosome"/>
</dbReference>
<protein>
    <submittedName>
        <fullName evidence="1">Uncharacterized protein</fullName>
    </submittedName>
</protein>
<dbReference type="EMBL" id="CP079105">
    <property type="protein sequence ID" value="QXQ14136.1"/>
    <property type="molecule type" value="Genomic_DNA"/>
</dbReference>
<dbReference type="RefSeq" id="WP_157079658.1">
    <property type="nucleotide sequence ID" value="NZ_CBCRUZ010000010.1"/>
</dbReference>
<evidence type="ECO:0000313" key="2">
    <source>
        <dbReference type="Proteomes" id="UP000887023"/>
    </source>
</evidence>
<reference evidence="1" key="1">
    <citation type="submission" date="2021-07" db="EMBL/GenBank/DDBJ databases">
        <title>Candidatus Kaistella beijingensis sp. nov. isolated from a municipal wastewater treatment plant is involved in sludge foaming.</title>
        <authorList>
            <person name="Song Y."/>
            <person name="Liu S.-J."/>
        </authorList>
    </citation>
    <scope>NUCLEOTIDE SEQUENCE</scope>
    <source>
        <strain evidence="1">DSM 43998</strain>
    </source>
</reference>
<accession>A0ABX8SA02</accession>
<name>A0ABX8SA02_9ACTN</name>
<organism evidence="1 2">
    <name type="scientific">Skermania pinensis</name>
    <dbReference type="NCBI Taxonomy" id="39122"/>
    <lineage>
        <taxon>Bacteria</taxon>
        <taxon>Bacillati</taxon>
        <taxon>Actinomycetota</taxon>
        <taxon>Actinomycetes</taxon>
        <taxon>Mycobacteriales</taxon>
        <taxon>Gordoniaceae</taxon>
        <taxon>Skermania</taxon>
    </lineage>
</organism>
<keyword evidence="2" id="KW-1185">Reference proteome</keyword>
<evidence type="ECO:0000313" key="1">
    <source>
        <dbReference type="EMBL" id="QXQ14136.1"/>
    </source>
</evidence>
<proteinExistence type="predicted"/>